<keyword evidence="3" id="KW-0812">Transmembrane</keyword>
<evidence type="ECO:0000313" key="6">
    <source>
        <dbReference type="Proteomes" id="UP000824192"/>
    </source>
</evidence>
<dbReference type="SUPFAM" id="SSF50156">
    <property type="entry name" value="PDZ domain-like"/>
    <property type="match status" value="1"/>
</dbReference>
<dbReference type="SUPFAM" id="SSF50494">
    <property type="entry name" value="Trypsin-like serine proteases"/>
    <property type="match status" value="1"/>
</dbReference>
<evidence type="ECO:0000256" key="3">
    <source>
        <dbReference type="SAM" id="Phobius"/>
    </source>
</evidence>
<reference evidence="5" key="1">
    <citation type="journal article" date="2021" name="PeerJ">
        <title>Extensive microbial diversity within the chicken gut microbiome revealed by metagenomics and culture.</title>
        <authorList>
            <person name="Gilroy R."/>
            <person name="Ravi A."/>
            <person name="Getino M."/>
            <person name="Pursley I."/>
            <person name="Horton D.L."/>
            <person name="Alikhan N.F."/>
            <person name="Baker D."/>
            <person name="Gharbi K."/>
            <person name="Hall N."/>
            <person name="Watson M."/>
            <person name="Adriaenssens E.M."/>
            <person name="Foster-Nyarko E."/>
            <person name="Jarju S."/>
            <person name="Secka A."/>
            <person name="Antonio M."/>
            <person name="Oren A."/>
            <person name="Chaudhuri R.R."/>
            <person name="La Ragione R."/>
            <person name="Hildebrand F."/>
            <person name="Pallen M.J."/>
        </authorList>
    </citation>
    <scope>NUCLEOTIDE SEQUENCE</scope>
    <source>
        <strain evidence="5">ChiGjej6B6-1540</strain>
    </source>
</reference>
<dbReference type="PRINTS" id="PR00834">
    <property type="entry name" value="PROTEASES2C"/>
</dbReference>
<dbReference type="PANTHER" id="PTHR43343:SF3">
    <property type="entry name" value="PROTEASE DO-LIKE 8, CHLOROPLASTIC"/>
    <property type="match status" value="1"/>
</dbReference>
<reference evidence="5" key="2">
    <citation type="submission" date="2021-04" db="EMBL/GenBank/DDBJ databases">
        <authorList>
            <person name="Gilroy R."/>
        </authorList>
    </citation>
    <scope>NUCLEOTIDE SEQUENCE</scope>
    <source>
        <strain evidence="5">ChiGjej6B6-1540</strain>
    </source>
</reference>
<dbReference type="InterPro" id="IPR001940">
    <property type="entry name" value="Peptidase_S1C"/>
</dbReference>
<dbReference type="PANTHER" id="PTHR43343">
    <property type="entry name" value="PEPTIDASE S12"/>
    <property type="match status" value="1"/>
</dbReference>
<proteinExistence type="predicted"/>
<name>A0A9D1RSW7_9FIRM</name>
<feature type="domain" description="PDZ" evidence="4">
    <location>
        <begin position="336"/>
        <end position="413"/>
    </location>
</feature>
<dbReference type="InterPro" id="IPR036034">
    <property type="entry name" value="PDZ_sf"/>
</dbReference>
<dbReference type="InterPro" id="IPR001478">
    <property type="entry name" value="PDZ"/>
</dbReference>
<dbReference type="PROSITE" id="PS50106">
    <property type="entry name" value="PDZ"/>
    <property type="match status" value="1"/>
</dbReference>
<dbReference type="CDD" id="cd06779">
    <property type="entry name" value="cpPDZ_Deg_HtrA-like"/>
    <property type="match status" value="1"/>
</dbReference>
<gene>
    <name evidence="5" type="ORF">H9868_04890</name>
</gene>
<keyword evidence="3" id="KW-0472">Membrane</keyword>
<dbReference type="InterPro" id="IPR009003">
    <property type="entry name" value="Peptidase_S1_PA"/>
</dbReference>
<dbReference type="Gene3D" id="2.30.42.10">
    <property type="match status" value="1"/>
</dbReference>
<accession>A0A9D1RSW7</accession>
<evidence type="ECO:0000313" key="5">
    <source>
        <dbReference type="EMBL" id="HIW93861.1"/>
    </source>
</evidence>
<evidence type="ECO:0000259" key="4">
    <source>
        <dbReference type="PROSITE" id="PS50106"/>
    </source>
</evidence>
<comment type="caution">
    <text evidence="5">The sequence shown here is derived from an EMBL/GenBank/DDBJ whole genome shotgun (WGS) entry which is preliminary data.</text>
</comment>
<dbReference type="EMBL" id="DXGA01000104">
    <property type="protein sequence ID" value="HIW93861.1"/>
    <property type="molecule type" value="Genomic_DNA"/>
</dbReference>
<dbReference type="Proteomes" id="UP000824192">
    <property type="component" value="Unassembled WGS sequence"/>
</dbReference>
<dbReference type="InterPro" id="IPR051201">
    <property type="entry name" value="Chloro_Bact_Ser_Proteases"/>
</dbReference>
<evidence type="ECO:0000256" key="1">
    <source>
        <dbReference type="ARBA" id="ARBA00022670"/>
    </source>
</evidence>
<dbReference type="GO" id="GO:0004252">
    <property type="term" value="F:serine-type endopeptidase activity"/>
    <property type="evidence" value="ECO:0007669"/>
    <property type="project" value="InterPro"/>
</dbReference>
<dbReference type="SMART" id="SM00228">
    <property type="entry name" value="PDZ"/>
    <property type="match status" value="1"/>
</dbReference>
<keyword evidence="3" id="KW-1133">Transmembrane helix</keyword>
<protein>
    <submittedName>
        <fullName evidence="5">S1C family serine protease</fullName>
    </submittedName>
</protein>
<dbReference type="Gene3D" id="2.40.10.120">
    <property type="match status" value="1"/>
</dbReference>
<keyword evidence="1 5" id="KW-0645">Protease</keyword>
<sequence>MHNYYYDRPGGKGRCVPPPTDCPPICLTPPRQLTPREQRARFRAWKKSQRKGWKKVVFFAVTLSLLLICVGVGAGLHLLSYFAPPEEGTPWTEWTPEEVTYPTTVERAPVGTGVTLELSALPEGEAPGYQEIYDKCLPSVVSIEATGMGGIGEGSGIIMTSDGYILTNNHVIEGSSWVEVVLLDGSERRYDAKLVGRDSQSDLAVLKVEAEGLTPAEFGDSSLVEVGDPALALGNPLGAQFAGSMTDGMISFRDRGVTVDGYEMELLQTTAALNSGNSGGALLNAYGQVIGVTTLKMMSESDTIEGLGFAIPTRTVKEVADTLIATGHIGGRPTIGITGRALNGQECSQAGIPGGVLVVTVEEQSDAWKQGLRPGDIITQVNGTFVASVEDINEIKEPLGAGDALDLTIRRDGSQRNMTITLVEQYMLDP</sequence>
<feature type="transmembrane region" description="Helical" evidence="3">
    <location>
        <begin position="56"/>
        <end position="79"/>
    </location>
</feature>
<dbReference type="Pfam" id="PF13180">
    <property type="entry name" value="PDZ_2"/>
    <property type="match status" value="1"/>
</dbReference>
<evidence type="ECO:0000256" key="2">
    <source>
        <dbReference type="ARBA" id="ARBA00022801"/>
    </source>
</evidence>
<keyword evidence="2" id="KW-0378">Hydrolase</keyword>
<dbReference type="Pfam" id="PF13365">
    <property type="entry name" value="Trypsin_2"/>
    <property type="match status" value="1"/>
</dbReference>
<dbReference type="GO" id="GO:0006508">
    <property type="term" value="P:proteolysis"/>
    <property type="evidence" value="ECO:0007669"/>
    <property type="project" value="UniProtKB-KW"/>
</dbReference>
<organism evidence="5 6">
    <name type="scientific">Candidatus Flavonifractor merdipullorum</name>
    <dbReference type="NCBI Taxonomy" id="2838590"/>
    <lineage>
        <taxon>Bacteria</taxon>
        <taxon>Bacillati</taxon>
        <taxon>Bacillota</taxon>
        <taxon>Clostridia</taxon>
        <taxon>Eubacteriales</taxon>
        <taxon>Oscillospiraceae</taxon>
        <taxon>Flavonifractor</taxon>
    </lineage>
</organism>
<dbReference type="AlphaFoldDB" id="A0A9D1RSW7"/>